<evidence type="ECO:0008006" key="3">
    <source>
        <dbReference type="Google" id="ProtNLM"/>
    </source>
</evidence>
<dbReference type="KEGG" id="ccha:ELD05_00325"/>
<organism evidence="1 2">
    <name type="scientific">Caldicellulosiruptor changbaiensis</name>
    <dbReference type="NCBI Taxonomy" id="1222016"/>
    <lineage>
        <taxon>Bacteria</taxon>
        <taxon>Bacillati</taxon>
        <taxon>Bacillota</taxon>
        <taxon>Bacillota incertae sedis</taxon>
        <taxon>Caldicellulosiruptorales</taxon>
        <taxon>Caldicellulosiruptoraceae</taxon>
        <taxon>Caldicellulosiruptor</taxon>
    </lineage>
</organism>
<dbReference type="RefSeq" id="WP_127350873.1">
    <property type="nucleotide sequence ID" value="NZ_CP034791.1"/>
</dbReference>
<proteinExistence type="predicted"/>
<gene>
    <name evidence="1" type="ORF">ELD05_00325</name>
</gene>
<name>A0A3T0D3K0_9FIRM</name>
<dbReference type="EMBL" id="CP034791">
    <property type="protein sequence ID" value="AZT89250.1"/>
    <property type="molecule type" value="Genomic_DNA"/>
</dbReference>
<sequence>MSNSNIIVDSVEVYADGTKLDTTAYTVDTTNNTVTLLENKTKGGALITIKYKYTTTDSSGATVTLSVTENGYVDSTTGQFVDFVATPQDTEFTLTYVPDATAFTLYIDGATAPTGTYTVDAQNKKVVVKGGYFNLNAKAEARYYYHVQEVTRPTIELTTKYGGYIYNRCKVKVDVVKNQAGEVIGKVVIIDKPLSKKASASELPLTYSTVDYPTFSLLVRAINNDPRNDFVEAVTEYENEPSTSIALMPETNFEGGDDGLNLSKEEIFKILSGERDENGYLVKEGIYHQLENYQVDYVVPLGVYADDELLDKNANFAYELAMCCANMSIRGKYTVGVIATRSPLKAGLADINEYANKLANLDTACYVKDKEGNIIKDADGNPVDIGKFLIIVGGPDLILKNTRFGVYTANSPAVLAGMMSALPAGASPTNKKVEGVLGLRFQFSNAQRDKILGNRIVVYKQKPNGDIVVEDGVTAARPTSDYTRISTIKSVKEAVDAIYEVTEPFIGQPNTVANRNAMSVAISKRLGQMKEAGIINDYKFNIISTLYDQLLGNVKIELTIVPAFEIRSITTIVSLKPTL</sequence>
<protein>
    <recommendedName>
        <fullName evidence="3">Phage tail sheath protein</fullName>
    </recommendedName>
</protein>
<reference evidence="1 2" key="1">
    <citation type="submission" date="2018-12" db="EMBL/GenBank/DDBJ databases">
        <title>Genome sequence from the cellulolytic species, Caldicellulosiruptor changbaiensis.</title>
        <authorList>
            <person name="Blumer-Schuette S.E."/>
            <person name="Mendoza C."/>
        </authorList>
    </citation>
    <scope>NUCLEOTIDE SEQUENCE [LARGE SCALE GENOMIC DNA]</scope>
    <source>
        <strain evidence="1 2">CBS-Z</strain>
    </source>
</reference>
<dbReference type="Proteomes" id="UP000282930">
    <property type="component" value="Chromosome"/>
</dbReference>
<accession>A0A3T0D3K0</accession>
<keyword evidence="2" id="KW-1185">Reference proteome</keyword>
<evidence type="ECO:0000313" key="1">
    <source>
        <dbReference type="EMBL" id="AZT89250.1"/>
    </source>
</evidence>
<evidence type="ECO:0000313" key="2">
    <source>
        <dbReference type="Proteomes" id="UP000282930"/>
    </source>
</evidence>
<dbReference type="AlphaFoldDB" id="A0A3T0D3K0"/>